<dbReference type="AlphaFoldDB" id="A0A4U0R524"/>
<dbReference type="OrthoDB" id="14727at2"/>
<protein>
    <submittedName>
        <fullName evidence="2">DUF411 domain-containing protein</fullName>
    </submittedName>
</protein>
<accession>A0A4U0R524</accession>
<comment type="caution">
    <text evidence="2">The sequence shown here is derived from an EMBL/GenBank/DDBJ whole genome shotgun (WGS) entry which is preliminary data.</text>
</comment>
<evidence type="ECO:0000313" key="2">
    <source>
        <dbReference type="EMBL" id="TJZ89935.1"/>
    </source>
</evidence>
<dbReference type="EMBL" id="SUNI01000023">
    <property type="protein sequence ID" value="TJZ89935.1"/>
    <property type="molecule type" value="Genomic_DNA"/>
</dbReference>
<gene>
    <name evidence="2" type="ORF">FA743_17180</name>
</gene>
<organism evidence="2 3">
    <name type="scientific">Paracoccus gahaiensis</name>
    <dbReference type="NCBI Taxonomy" id="1706839"/>
    <lineage>
        <taxon>Bacteria</taxon>
        <taxon>Pseudomonadati</taxon>
        <taxon>Pseudomonadota</taxon>
        <taxon>Alphaproteobacteria</taxon>
        <taxon>Rhodobacterales</taxon>
        <taxon>Paracoccaceae</taxon>
        <taxon>Paracoccus</taxon>
    </lineage>
</organism>
<evidence type="ECO:0000313" key="3">
    <source>
        <dbReference type="Proteomes" id="UP000309747"/>
    </source>
</evidence>
<proteinExistence type="predicted"/>
<keyword evidence="3" id="KW-1185">Reference proteome</keyword>
<dbReference type="RefSeq" id="WP_136887299.1">
    <property type="nucleotide sequence ID" value="NZ_SUNI01000023.1"/>
</dbReference>
<feature type="signal peptide" evidence="1">
    <location>
        <begin position="1"/>
        <end position="24"/>
    </location>
</feature>
<dbReference type="Proteomes" id="UP000309747">
    <property type="component" value="Unassembled WGS sequence"/>
</dbReference>
<feature type="chain" id="PRO_5020452958" evidence="1">
    <location>
        <begin position="25"/>
        <end position="151"/>
    </location>
</feature>
<evidence type="ECO:0000256" key="1">
    <source>
        <dbReference type="SAM" id="SignalP"/>
    </source>
</evidence>
<dbReference type="Pfam" id="PF04214">
    <property type="entry name" value="DUF411"/>
    <property type="match status" value="1"/>
</dbReference>
<sequence length="151" mass="16214">MIHRRIFIGSLAALLAPATGVLGASPLQEETRIAVVRSPDCGCCGAWIDHLRESGFTVEETLADDVDAFKDQHAIPQPLRSCHTALVEGYVIEGHVPAEAIRKLSAERPQAAGLAVPGMPIGSPGMEMGDHRDPFDVILWSGPETRVFASY</sequence>
<name>A0A4U0R524_9RHOB</name>
<reference evidence="2 3" key="1">
    <citation type="submission" date="2019-04" db="EMBL/GenBank/DDBJ databases">
        <authorList>
            <person name="Li J."/>
        </authorList>
    </citation>
    <scope>NUCLEOTIDE SEQUENCE [LARGE SCALE GENOMIC DNA]</scope>
    <source>
        <strain evidence="2 3">KCTC 42687</strain>
    </source>
</reference>
<keyword evidence="1" id="KW-0732">Signal</keyword>
<dbReference type="InterPro" id="IPR007332">
    <property type="entry name" value="DUF411"/>
</dbReference>